<evidence type="ECO:0000256" key="4">
    <source>
        <dbReference type="ARBA" id="ARBA00022840"/>
    </source>
</evidence>
<dbReference type="STRING" id="1531966.A0A0A1T7I9"/>
<comment type="similarity">
    <text evidence="9">Belongs to the NnrD/CARKD family.</text>
</comment>
<evidence type="ECO:0000256" key="9">
    <source>
        <dbReference type="HAMAP-Rule" id="MF_03157"/>
    </source>
</evidence>
<feature type="domain" description="YjeF C-terminal" evidence="10">
    <location>
        <begin position="8"/>
        <end position="323"/>
    </location>
</feature>
<comment type="catalytic activity">
    <reaction evidence="9">
        <text>(6S)-NADHX + ATP = ADP + phosphate + NADH + H(+)</text>
        <dbReference type="Rhea" id="RHEA:19017"/>
        <dbReference type="ChEBI" id="CHEBI:15378"/>
        <dbReference type="ChEBI" id="CHEBI:30616"/>
        <dbReference type="ChEBI" id="CHEBI:43474"/>
        <dbReference type="ChEBI" id="CHEBI:57945"/>
        <dbReference type="ChEBI" id="CHEBI:64074"/>
        <dbReference type="ChEBI" id="CHEBI:456216"/>
        <dbReference type="EC" id="4.2.1.93"/>
    </reaction>
</comment>
<dbReference type="Proteomes" id="UP000039046">
    <property type="component" value="Unassembled WGS sequence"/>
</dbReference>
<dbReference type="GO" id="GO:0047453">
    <property type="term" value="F:ATP-dependent NAD(P)H-hydrate dehydratase activity"/>
    <property type="evidence" value="ECO:0007669"/>
    <property type="project" value="UniProtKB-UniRule"/>
</dbReference>
<evidence type="ECO:0000313" key="12">
    <source>
        <dbReference type="Proteomes" id="UP000039046"/>
    </source>
</evidence>
<keyword evidence="11" id="KW-0808">Transferase</keyword>
<dbReference type="InterPro" id="IPR017953">
    <property type="entry name" value="Carbohydrate_kinase_pred_CS"/>
</dbReference>
<dbReference type="EMBL" id="CDHN01000003">
    <property type="protein sequence ID" value="CEJ90754.1"/>
    <property type="molecule type" value="Genomic_DNA"/>
</dbReference>
<dbReference type="PROSITE" id="PS01050">
    <property type="entry name" value="YJEF_C_2"/>
    <property type="match status" value="1"/>
</dbReference>
<dbReference type="Gene3D" id="3.40.1190.20">
    <property type="match status" value="1"/>
</dbReference>
<dbReference type="Pfam" id="PF01256">
    <property type="entry name" value="Carb_kinase"/>
    <property type="match status" value="1"/>
</dbReference>
<comment type="function">
    <text evidence="9">Catalyzes the dehydration of the S-form of NAD(P)HX at the expense of ATP, which is converted to ADP. Together with NAD(P)HX epimerase, which catalyzes the epimerization of the S- and R-forms, the enzyme allows the repair of both epimers of NAD(P)HX, a damaged form of NAD(P)H that is a result of enzymatic or heat-dependent hydration.</text>
</comment>
<dbReference type="InterPro" id="IPR000631">
    <property type="entry name" value="CARKD"/>
</dbReference>
<comment type="subcellular location">
    <subcellularLocation>
        <location evidence="9">Cytoplasm</location>
    </subcellularLocation>
</comment>
<dbReference type="GO" id="GO:0016301">
    <property type="term" value="F:kinase activity"/>
    <property type="evidence" value="ECO:0007669"/>
    <property type="project" value="UniProtKB-KW"/>
</dbReference>
<evidence type="ECO:0000256" key="5">
    <source>
        <dbReference type="ARBA" id="ARBA00022857"/>
    </source>
</evidence>
<keyword evidence="1 9" id="KW-0963">Cytoplasm</keyword>
<dbReference type="HOGENOM" id="CLU_030651_0_0_1"/>
<gene>
    <name evidence="11" type="ORF">VHEMI06515</name>
</gene>
<evidence type="ECO:0000256" key="1">
    <source>
        <dbReference type="ARBA" id="ARBA00022490"/>
    </source>
</evidence>
<dbReference type="PROSITE" id="PS51383">
    <property type="entry name" value="YJEF_C_3"/>
    <property type="match status" value="1"/>
</dbReference>
<feature type="binding site" evidence="9">
    <location>
        <position position="124"/>
    </location>
    <ligand>
        <name>(6S)-NADPHX</name>
        <dbReference type="ChEBI" id="CHEBI:64076"/>
    </ligand>
</feature>
<dbReference type="SUPFAM" id="SSF53613">
    <property type="entry name" value="Ribokinase-like"/>
    <property type="match status" value="1"/>
</dbReference>
<evidence type="ECO:0000256" key="2">
    <source>
        <dbReference type="ARBA" id="ARBA00022553"/>
    </source>
</evidence>
<dbReference type="EC" id="4.2.1.93" evidence="9"/>
<keyword evidence="12" id="KW-1185">Reference proteome</keyword>
<keyword evidence="5" id="KW-0521">NADP</keyword>
<dbReference type="GO" id="GO:0046496">
    <property type="term" value="P:nicotinamide nucleotide metabolic process"/>
    <property type="evidence" value="ECO:0007669"/>
    <property type="project" value="UniProtKB-UniRule"/>
</dbReference>
<dbReference type="PANTHER" id="PTHR12592">
    <property type="entry name" value="ATP-DEPENDENT (S)-NAD(P)H-HYDRATE DEHYDRATASE FAMILY MEMBER"/>
    <property type="match status" value="1"/>
</dbReference>
<keyword evidence="6 9" id="KW-0520">NAD</keyword>
<keyword evidence="11" id="KW-0418">Kinase</keyword>
<keyword evidence="7 9" id="KW-0456">Lyase</keyword>
<comment type="cofactor">
    <cofactor evidence="9">
        <name>Mg(2+)</name>
        <dbReference type="ChEBI" id="CHEBI:18420"/>
    </cofactor>
</comment>
<dbReference type="InterPro" id="IPR029056">
    <property type="entry name" value="Ribokinase-like"/>
</dbReference>
<feature type="binding site" evidence="9">
    <location>
        <begin position="236"/>
        <end position="245"/>
    </location>
    <ligand>
        <name>ATP</name>
        <dbReference type="ChEBI" id="CHEBI:30616"/>
    </ligand>
</feature>
<evidence type="ECO:0000256" key="3">
    <source>
        <dbReference type="ARBA" id="ARBA00022741"/>
    </source>
</evidence>
<comment type="catalytic activity">
    <reaction evidence="8 9">
        <text>(6S)-NADPHX + ATP = ADP + phosphate + NADPH + H(+)</text>
        <dbReference type="Rhea" id="RHEA:32231"/>
        <dbReference type="ChEBI" id="CHEBI:15378"/>
        <dbReference type="ChEBI" id="CHEBI:30616"/>
        <dbReference type="ChEBI" id="CHEBI:43474"/>
        <dbReference type="ChEBI" id="CHEBI:57783"/>
        <dbReference type="ChEBI" id="CHEBI:64076"/>
        <dbReference type="ChEBI" id="CHEBI:456216"/>
        <dbReference type="EC" id="4.2.1.93"/>
    </reaction>
</comment>
<keyword evidence="4 9" id="KW-0067">ATP-binding</keyword>
<dbReference type="CDD" id="cd01171">
    <property type="entry name" value="YXKO-related"/>
    <property type="match status" value="1"/>
</dbReference>
<evidence type="ECO:0000256" key="7">
    <source>
        <dbReference type="ARBA" id="ARBA00023239"/>
    </source>
</evidence>
<feature type="binding site" evidence="9">
    <location>
        <begin position="177"/>
        <end position="183"/>
    </location>
    <ligand>
        <name>(6S)-NADPHX</name>
        <dbReference type="ChEBI" id="CHEBI:64076"/>
    </ligand>
</feature>
<reference evidence="11 12" key="1">
    <citation type="journal article" date="2015" name="Genome Announc.">
        <title>Draft Genome Sequence and Gene Annotation of the Entomopathogenic Fungus Verticillium hemipterigenum.</title>
        <authorList>
            <person name="Horn F."/>
            <person name="Habel A."/>
            <person name="Scharf D.H."/>
            <person name="Dworschak J."/>
            <person name="Brakhage A.A."/>
            <person name="Guthke R."/>
            <person name="Hertweck C."/>
            <person name="Linde J."/>
        </authorList>
    </citation>
    <scope>NUCLEOTIDE SEQUENCE [LARGE SCALE GENOMIC DNA]</scope>
</reference>
<organism evidence="11 12">
    <name type="scientific">[Torrubiella] hemipterigena</name>
    <dbReference type="NCBI Taxonomy" id="1531966"/>
    <lineage>
        <taxon>Eukaryota</taxon>
        <taxon>Fungi</taxon>
        <taxon>Dikarya</taxon>
        <taxon>Ascomycota</taxon>
        <taxon>Pezizomycotina</taxon>
        <taxon>Sordariomycetes</taxon>
        <taxon>Hypocreomycetidae</taxon>
        <taxon>Hypocreales</taxon>
        <taxon>Clavicipitaceae</taxon>
        <taxon>Clavicipitaceae incertae sedis</taxon>
        <taxon>'Torrubiella' clade</taxon>
    </lineage>
</organism>
<keyword evidence="3 9" id="KW-0547">Nucleotide-binding</keyword>
<dbReference type="HAMAP" id="MF_01965">
    <property type="entry name" value="NADHX_dehydratase"/>
    <property type="match status" value="1"/>
</dbReference>
<name>A0A0A1T7I9_9HYPO</name>
<accession>A0A0A1T7I9</accession>
<feature type="binding site" evidence="9">
    <location>
        <position position="246"/>
    </location>
    <ligand>
        <name>(6S)-NADPHX</name>
        <dbReference type="ChEBI" id="CHEBI:64076"/>
    </ligand>
</feature>
<sequence length="336" mass="36263">MSASTFAILSKARRLIPPMSEKFHKGQLGRVAVIGGCQDYTGAPYFSAMASARLGCDMSHVICTPAAATVIKTYSPNLMVHPLMRQTSSSTSNDTTKDDTNMDAIAKNVIDMLSRIHVLVVGPGLGRDKLMQDTASRVIKAARERNMPVVIDADALLIVQSDMDIIRGYGQAVLTPNVVEFERLCKAANINSLDSVKDTQKVETLAKALGGVTIIQKGLKDYISNGSTTLVNDLEGGRKRSGGQGDTLTGTVATFLAWRKAYMDGLWRDDNKQPLAPDEMLGLAAFAGSAITRECSRLAFLKRGRSLQASDLTDEIHNAFMGLFGEVDDEKGSSRL</sequence>
<dbReference type="NCBIfam" id="TIGR00196">
    <property type="entry name" value="yjeF_cterm"/>
    <property type="match status" value="1"/>
</dbReference>
<dbReference type="FunFam" id="3.40.1190.20:FF:000043">
    <property type="entry name" value="ATP-dependent (S)-NAD(P)H-hydrate dehydratase"/>
    <property type="match status" value="1"/>
</dbReference>
<keyword evidence="2 9" id="KW-0597">Phosphoprotein</keyword>
<dbReference type="PANTHER" id="PTHR12592:SF0">
    <property type="entry name" value="ATP-DEPENDENT (S)-NAD(P)H-HYDRATE DEHYDRATASE"/>
    <property type="match status" value="1"/>
</dbReference>
<evidence type="ECO:0000313" key="11">
    <source>
        <dbReference type="EMBL" id="CEJ90754.1"/>
    </source>
</evidence>
<evidence type="ECO:0000259" key="10">
    <source>
        <dbReference type="PROSITE" id="PS51383"/>
    </source>
</evidence>
<dbReference type="AlphaFoldDB" id="A0A0A1T7I9"/>
<evidence type="ECO:0000256" key="8">
    <source>
        <dbReference type="ARBA" id="ARBA00047472"/>
    </source>
</evidence>
<proteinExistence type="inferred from homology"/>
<dbReference type="GO" id="GO:0005524">
    <property type="term" value="F:ATP binding"/>
    <property type="evidence" value="ECO:0007669"/>
    <property type="project" value="UniProtKB-KW"/>
</dbReference>
<dbReference type="GO" id="GO:0005737">
    <property type="term" value="C:cytoplasm"/>
    <property type="evidence" value="ECO:0007669"/>
    <property type="project" value="UniProtKB-SubCell"/>
</dbReference>
<protein>
    <recommendedName>
        <fullName evidence="9">ATP-dependent (S)-NAD(P)H-hydrate dehydratase</fullName>
        <ecNumber evidence="9">4.2.1.93</ecNumber>
    </recommendedName>
    <alternativeName>
        <fullName evidence="9">ATP-dependent NAD(P)HX dehydratase</fullName>
    </alternativeName>
</protein>
<evidence type="ECO:0000256" key="6">
    <source>
        <dbReference type="ARBA" id="ARBA00023027"/>
    </source>
</evidence>
<dbReference type="OrthoDB" id="8110916at2759"/>
<dbReference type="GO" id="GO:0110051">
    <property type="term" value="P:metabolite repair"/>
    <property type="evidence" value="ECO:0007669"/>
    <property type="project" value="TreeGrafter"/>
</dbReference>
<feature type="binding site" evidence="9">
    <location>
        <begin position="217"/>
        <end position="221"/>
    </location>
    <ligand>
        <name>ATP</name>
        <dbReference type="ChEBI" id="CHEBI:30616"/>
    </ligand>
</feature>